<dbReference type="SUPFAM" id="SSF51735">
    <property type="entry name" value="NAD(P)-binding Rossmann-fold domains"/>
    <property type="match status" value="1"/>
</dbReference>
<evidence type="ECO:0000313" key="3">
    <source>
        <dbReference type="EMBL" id="GMN56824.1"/>
    </source>
</evidence>
<reference evidence="3" key="1">
    <citation type="submission" date="2023-07" db="EMBL/GenBank/DDBJ databases">
        <title>draft genome sequence of fig (Ficus carica).</title>
        <authorList>
            <person name="Takahashi T."/>
            <person name="Nishimura K."/>
        </authorList>
    </citation>
    <scope>NUCLEOTIDE SEQUENCE</scope>
</reference>
<dbReference type="EMBL" id="BTGU01000066">
    <property type="protein sequence ID" value="GMN56824.1"/>
    <property type="molecule type" value="Genomic_DNA"/>
</dbReference>
<dbReference type="EMBL" id="BTGU01000079">
    <property type="protein sequence ID" value="GMN58520.1"/>
    <property type="molecule type" value="Genomic_DNA"/>
</dbReference>
<keyword evidence="5" id="KW-1185">Reference proteome</keyword>
<dbReference type="AlphaFoldDB" id="A0AA88API6"/>
<dbReference type="FunFam" id="3.40.50.720:FF:000084">
    <property type="entry name" value="Short-chain dehydrogenase reductase"/>
    <property type="match status" value="1"/>
</dbReference>
<accession>A0AA88API6</accession>
<dbReference type="InterPro" id="IPR002347">
    <property type="entry name" value="SDR_fam"/>
</dbReference>
<evidence type="ECO:0000256" key="1">
    <source>
        <dbReference type="ARBA" id="ARBA00006484"/>
    </source>
</evidence>
<proteinExistence type="inferred from homology"/>
<dbReference type="PANTHER" id="PTHR43180">
    <property type="entry name" value="3-OXOACYL-(ACYL-CARRIER-PROTEIN) REDUCTASE (AFU_ORTHOLOGUE AFUA_6G11210)"/>
    <property type="match status" value="1"/>
</dbReference>
<dbReference type="PROSITE" id="PS00061">
    <property type="entry name" value="ADH_SHORT"/>
    <property type="match status" value="1"/>
</dbReference>
<gene>
    <name evidence="3" type="ORF">TIFTF001_025943</name>
    <name evidence="4" type="ORF">TIFTF001_027628</name>
</gene>
<comment type="similarity">
    <text evidence="1">Belongs to the short-chain dehydrogenases/reductases (SDR) family.</text>
</comment>
<dbReference type="Pfam" id="PF13561">
    <property type="entry name" value="adh_short_C2"/>
    <property type="match status" value="1"/>
</dbReference>
<dbReference type="InterPro" id="IPR036291">
    <property type="entry name" value="NAD(P)-bd_dom_sf"/>
</dbReference>
<dbReference type="Gene3D" id="3.40.50.720">
    <property type="entry name" value="NAD(P)-binding Rossmann-like Domain"/>
    <property type="match status" value="1"/>
</dbReference>
<keyword evidence="2" id="KW-0560">Oxidoreductase</keyword>
<name>A0AA88API6_FICCA</name>
<dbReference type="PRINTS" id="PR00080">
    <property type="entry name" value="SDRFAMILY"/>
</dbReference>
<dbReference type="InterPro" id="IPR020904">
    <property type="entry name" value="Sc_DH/Rdtase_CS"/>
</dbReference>
<evidence type="ECO:0000313" key="5">
    <source>
        <dbReference type="Proteomes" id="UP001187192"/>
    </source>
</evidence>
<organism evidence="3 5">
    <name type="scientific">Ficus carica</name>
    <name type="common">Common fig</name>
    <dbReference type="NCBI Taxonomy" id="3494"/>
    <lineage>
        <taxon>Eukaryota</taxon>
        <taxon>Viridiplantae</taxon>
        <taxon>Streptophyta</taxon>
        <taxon>Embryophyta</taxon>
        <taxon>Tracheophyta</taxon>
        <taxon>Spermatophyta</taxon>
        <taxon>Magnoliopsida</taxon>
        <taxon>eudicotyledons</taxon>
        <taxon>Gunneridae</taxon>
        <taxon>Pentapetalae</taxon>
        <taxon>rosids</taxon>
        <taxon>fabids</taxon>
        <taxon>Rosales</taxon>
        <taxon>Moraceae</taxon>
        <taxon>Ficeae</taxon>
        <taxon>Ficus</taxon>
    </lineage>
</organism>
<comment type="caution">
    <text evidence="3">The sequence shown here is derived from an EMBL/GenBank/DDBJ whole genome shotgun (WGS) entry which is preliminary data.</text>
</comment>
<dbReference type="PRINTS" id="PR00081">
    <property type="entry name" value="GDHRDH"/>
</dbReference>
<dbReference type="GO" id="GO:0016491">
    <property type="term" value="F:oxidoreductase activity"/>
    <property type="evidence" value="ECO:0007669"/>
    <property type="project" value="UniProtKB-KW"/>
</dbReference>
<evidence type="ECO:0000313" key="4">
    <source>
        <dbReference type="EMBL" id="GMN58520.1"/>
    </source>
</evidence>
<dbReference type="PANTHER" id="PTHR43180:SF37">
    <property type="entry name" value="TROPINONE REDUCTASE-LIKE 2"/>
    <property type="match status" value="1"/>
</dbReference>
<dbReference type="Proteomes" id="UP001187192">
    <property type="component" value="Unassembled WGS sequence"/>
</dbReference>
<evidence type="ECO:0000256" key="2">
    <source>
        <dbReference type="ARBA" id="ARBA00023002"/>
    </source>
</evidence>
<protein>
    <submittedName>
        <fullName evidence="3">Uncharacterized protein</fullName>
    </submittedName>
</protein>
<sequence>MLYHNLETLKDVKINAARLFHANGARVVIADIQDELGRSTAEKLGENAYFAHCDVSNEDDIRNLVDATVDKHGKLDIMYNNAGVLDKPFGGILDSTTSDLDKVIRVNLVGAFLGAKHAARVMIPRRRGCILFTASACTAVAGLATHPYAASKYAIWGLARNLAAEVGEFGIRVNCVSPYAVVTGMAGGISEADAAQAEEMVSEMGNLKGHILKAEDVAMAALYLASEEAHYVSGLNLLVDGGFSVVNPSLFPRSNL</sequence>